<feature type="transmembrane region" description="Helical" evidence="10">
    <location>
        <begin position="389"/>
        <end position="413"/>
    </location>
</feature>
<organism evidence="11 12">
    <name type="scientific">Paraclostridium tenue</name>
    <dbReference type="NCBI Taxonomy" id="1737"/>
    <lineage>
        <taxon>Bacteria</taxon>
        <taxon>Bacillati</taxon>
        <taxon>Bacillota</taxon>
        <taxon>Clostridia</taxon>
        <taxon>Peptostreptococcales</taxon>
        <taxon>Peptostreptococcaceae</taxon>
        <taxon>Paraclostridium</taxon>
    </lineage>
</organism>
<dbReference type="EMBL" id="BAAACP010000025">
    <property type="protein sequence ID" value="GAA0866223.1"/>
    <property type="molecule type" value="Genomic_DNA"/>
</dbReference>
<evidence type="ECO:0000256" key="6">
    <source>
        <dbReference type="ARBA" id="ARBA00022692"/>
    </source>
</evidence>
<reference evidence="12" key="1">
    <citation type="journal article" date="2019" name="Int. J. Syst. Evol. Microbiol.">
        <title>The Global Catalogue of Microorganisms (GCM) 10K type strain sequencing project: providing services to taxonomists for standard genome sequencing and annotation.</title>
        <authorList>
            <consortium name="The Broad Institute Genomics Platform"/>
            <consortium name="The Broad Institute Genome Sequencing Center for Infectious Disease"/>
            <person name="Wu L."/>
            <person name="Ma J."/>
        </authorList>
    </citation>
    <scope>NUCLEOTIDE SEQUENCE [LARGE SCALE GENOMIC DNA]</scope>
    <source>
        <strain evidence="12">JCM 6486</strain>
    </source>
</reference>
<gene>
    <name evidence="11" type="ORF">GCM10008917_26740</name>
</gene>
<comment type="caution">
    <text evidence="11">The sequence shown here is derived from an EMBL/GenBank/DDBJ whole genome shotgun (WGS) entry which is preliminary data.</text>
</comment>
<dbReference type="CDD" id="cd13143">
    <property type="entry name" value="MATE_MepA_like"/>
    <property type="match status" value="1"/>
</dbReference>
<dbReference type="Pfam" id="PF01554">
    <property type="entry name" value="MatE"/>
    <property type="match status" value="2"/>
</dbReference>
<evidence type="ECO:0000256" key="7">
    <source>
        <dbReference type="ARBA" id="ARBA00022989"/>
    </source>
</evidence>
<dbReference type="Proteomes" id="UP001400965">
    <property type="component" value="Unassembled WGS sequence"/>
</dbReference>
<name>A0ABP3XKU5_9FIRM</name>
<protein>
    <recommendedName>
        <fullName evidence="3">Multidrug export protein MepA</fullName>
    </recommendedName>
</protein>
<dbReference type="InterPro" id="IPR002528">
    <property type="entry name" value="MATE_fam"/>
</dbReference>
<dbReference type="InterPro" id="IPR048279">
    <property type="entry name" value="MdtK-like"/>
</dbReference>
<feature type="transmembrane region" description="Helical" evidence="10">
    <location>
        <begin position="419"/>
        <end position="438"/>
    </location>
</feature>
<feature type="transmembrane region" description="Helical" evidence="10">
    <location>
        <begin position="356"/>
        <end position="377"/>
    </location>
</feature>
<keyword evidence="9" id="KW-0046">Antibiotic resistance</keyword>
<evidence type="ECO:0000256" key="10">
    <source>
        <dbReference type="SAM" id="Phobius"/>
    </source>
</evidence>
<comment type="subcellular location">
    <subcellularLocation>
        <location evidence="1">Cell membrane</location>
        <topology evidence="1">Multi-pass membrane protein</topology>
    </subcellularLocation>
</comment>
<sequence length="455" mass="49162">MKNENILGTDSIPKLLLKYSVPAIIGMMVNALYNVVDRIFIGNIPNVGPLAITGVGICLPIMTIILAFSMLIGIGATTNISIKLGQKRIEDAQIIIGNGISLSIIIGFIISILGILFGDIILKLFGASEATLQYAKDYIYIILGGSIFNMLGYTLNNTIRGDGNPKLAAMIMIAGCMTNIVLDALLIFVFKLGIQGAAIATVISQIVTAIWGLTYYIKGKSNLKFEKSSLKLDKSLVKMIFAIGSAPCAMQLATSLVQVISNNALKTYGGDLAIGAMATISSISMIFLMPIFGLNQGAQPIIGFNFGAKQYDRANKTFKLSALLAIIIMTTGWLLVQTIPEVLVGLFNKDPKLMEISINGARIYLLMLPIIGISITGSNYIQSIGKAKIAMVLSLLRQVILLIPMILILPKIFGLNGVWYAQPVADFLATVITAVILYRELKSYKNEEEVKEIII</sequence>
<keyword evidence="4" id="KW-0813">Transport</keyword>
<feature type="transmembrane region" description="Helical" evidence="10">
    <location>
        <begin position="16"/>
        <end position="36"/>
    </location>
</feature>
<feature type="transmembrane region" description="Helical" evidence="10">
    <location>
        <begin position="138"/>
        <end position="155"/>
    </location>
</feature>
<feature type="transmembrane region" description="Helical" evidence="10">
    <location>
        <begin position="236"/>
        <end position="260"/>
    </location>
</feature>
<evidence type="ECO:0000256" key="2">
    <source>
        <dbReference type="ARBA" id="ARBA00008417"/>
    </source>
</evidence>
<dbReference type="PANTHER" id="PTHR43823:SF3">
    <property type="entry name" value="MULTIDRUG EXPORT PROTEIN MEPA"/>
    <property type="match status" value="1"/>
</dbReference>
<feature type="transmembrane region" description="Helical" evidence="10">
    <location>
        <begin position="196"/>
        <end position="216"/>
    </location>
</feature>
<dbReference type="NCBIfam" id="TIGR00797">
    <property type="entry name" value="matE"/>
    <property type="match status" value="1"/>
</dbReference>
<evidence type="ECO:0000256" key="9">
    <source>
        <dbReference type="ARBA" id="ARBA00023251"/>
    </source>
</evidence>
<dbReference type="PIRSF" id="PIRSF006603">
    <property type="entry name" value="DinF"/>
    <property type="match status" value="1"/>
</dbReference>
<dbReference type="RefSeq" id="WP_346046883.1">
    <property type="nucleotide sequence ID" value="NZ_BAAACP010000025.1"/>
</dbReference>
<feature type="transmembrane region" description="Helical" evidence="10">
    <location>
        <begin position="48"/>
        <end position="74"/>
    </location>
</feature>
<feature type="transmembrane region" description="Helical" evidence="10">
    <location>
        <begin position="95"/>
        <end position="118"/>
    </location>
</feature>
<comment type="similarity">
    <text evidence="2">Belongs to the multi antimicrobial extrusion (MATE) (TC 2.A.66.1) family. MepA subfamily.</text>
</comment>
<accession>A0ABP3XKU5</accession>
<feature type="transmembrane region" description="Helical" evidence="10">
    <location>
        <begin position="167"/>
        <end position="190"/>
    </location>
</feature>
<evidence type="ECO:0000313" key="12">
    <source>
        <dbReference type="Proteomes" id="UP001400965"/>
    </source>
</evidence>
<keyword evidence="6 10" id="KW-0812">Transmembrane</keyword>
<keyword evidence="12" id="KW-1185">Reference proteome</keyword>
<keyword evidence="5" id="KW-1003">Cell membrane</keyword>
<feature type="transmembrane region" description="Helical" evidence="10">
    <location>
        <begin position="317"/>
        <end position="336"/>
    </location>
</feature>
<evidence type="ECO:0000256" key="4">
    <source>
        <dbReference type="ARBA" id="ARBA00022448"/>
    </source>
</evidence>
<evidence type="ECO:0000313" key="11">
    <source>
        <dbReference type="EMBL" id="GAA0866223.1"/>
    </source>
</evidence>
<dbReference type="InterPro" id="IPR051327">
    <property type="entry name" value="MATE_MepA_subfamily"/>
</dbReference>
<evidence type="ECO:0000256" key="8">
    <source>
        <dbReference type="ARBA" id="ARBA00023136"/>
    </source>
</evidence>
<proteinExistence type="inferred from homology"/>
<feature type="transmembrane region" description="Helical" evidence="10">
    <location>
        <begin position="272"/>
        <end position="296"/>
    </location>
</feature>
<dbReference type="PANTHER" id="PTHR43823">
    <property type="entry name" value="SPORULATION PROTEIN YKVU"/>
    <property type="match status" value="1"/>
</dbReference>
<keyword evidence="7 10" id="KW-1133">Transmembrane helix</keyword>
<evidence type="ECO:0000256" key="3">
    <source>
        <dbReference type="ARBA" id="ARBA00022106"/>
    </source>
</evidence>
<keyword evidence="8 10" id="KW-0472">Membrane</keyword>
<evidence type="ECO:0000256" key="1">
    <source>
        <dbReference type="ARBA" id="ARBA00004651"/>
    </source>
</evidence>
<evidence type="ECO:0000256" key="5">
    <source>
        <dbReference type="ARBA" id="ARBA00022475"/>
    </source>
</evidence>
<dbReference type="InterPro" id="IPR045070">
    <property type="entry name" value="MATE_MepA-like"/>
</dbReference>